<dbReference type="PANTHER" id="PTHR45436:SF5">
    <property type="entry name" value="SENSOR HISTIDINE KINASE TRCS"/>
    <property type="match status" value="1"/>
</dbReference>
<dbReference type="Gene3D" id="6.10.340.10">
    <property type="match status" value="1"/>
</dbReference>
<dbReference type="SMART" id="SM00387">
    <property type="entry name" value="HATPase_c"/>
    <property type="match status" value="1"/>
</dbReference>
<dbReference type="SMART" id="SM00388">
    <property type="entry name" value="HisKA"/>
    <property type="match status" value="1"/>
</dbReference>
<evidence type="ECO:0000256" key="11">
    <source>
        <dbReference type="ARBA" id="ARBA00022840"/>
    </source>
</evidence>
<evidence type="ECO:0000256" key="12">
    <source>
        <dbReference type="ARBA" id="ARBA00022989"/>
    </source>
</evidence>
<evidence type="ECO:0000256" key="15">
    <source>
        <dbReference type="SAM" id="Phobius"/>
    </source>
</evidence>
<dbReference type="Proteomes" id="UP000199163">
    <property type="component" value="Unassembled WGS sequence"/>
</dbReference>
<evidence type="ECO:0000256" key="2">
    <source>
        <dbReference type="ARBA" id="ARBA00004651"/>
    </source>
</evidence>
<dbReference type="AlphaFoldDB" id="A0A1G8ETP1"/>
<dbReference type="InterPro" id="IPR004358">
    <property type="entry name" value="Sig_transdc_His_kin-like_C"/>
</dbReference>
<keyword evidence="6" id="KW-0597">Phosphoprotein</keyword>
<dbReference type="PRINTS" id="PR00344">
    <property type="entry name" value="BCTRLSENSOR"/>
</dbReference>
<dbReference type="OrthoDB" id="9786919at2"/>
<feature type="domain" description="Histidine kinase" evidence="16">
    <location>
        <begin position="239"/>
        <end position="449"/>
    </location>
</feature>
<sequence length="449" mass="51145">MKIKTKMQLYAAIAMFFVLMAANTAIYVLFNQVSSDSELNRLQTQTNALVEALHQTDEHVDVENLLNAYLPSNGMIRVITRDETTLFTLTKENRFPSLISYTFTTEAQASLVQTDEGERFGIIYEPVIWSDGQVVTLEVSEHFEALENNMETLQLVLFLASLFILLPTFLGGRLLSELFLRPIRSTARTMQDIEQRGELKKINIEDMSKDEIYEMNATFNRMIDRLEENFEKQQHFVSDASHELKTPLSIIDSYTRLLKRWGTSKPDVMAEAIQAILSESERMKKITEQMLMLAKDESTGAMERETFDVIAMARTAVTSFSRSYERHITVQSREDSLLYHGDKEKLKQVIYILLDNALKYSDSDVTVRVMEGDTNIELSVDDHGPGIPKEEQPKIFDRFYRLDKARSRTTGGTGLGLSIAWAIIHAHQGTISIESEPPNGTSFIIDLPK</sequence>
<dbReference type="GO" id="GO:0005524">
    <property type="term" value="F:ATP binding"/>
    <property type="evidence" value="ECO:0007669"/>
    <property type="project" value="UniProtKB-KW"/>
</dbReference>
<evidence type="ECO:0000256" key="13">
    <source>
        <dbReference type="ARBA" id="ARBA00023012"/>
    </source>
</evidence>
<keyword evidence="11" id="KW-0067">ATP-binding</keyword>
<dbReference type="Pfam" id="PF02518">
    <property type="entry name" value="HATPase_c"/>
    <property type="match status" value="1"/>
</dbReference>
<keyword evidence="19" id="KW-1185">Reference proteome</keyword>
<dbReference type="InterPro" id="IPR003661">
    <property type="entry name" value="HisK_dim/P_dom"/>
</dbReference>
<dbReference type="FunFam" id="1.10.287.130:FF:000001">
    <property type="entry name" value="Two-component sensor histidine kinase"/>
    <property type="match status" value="1"/>
</dbReference>
<dbReference type="Pfam" id="PF00672">
    <property type="entry name" value="HAMP"/>
    <property type="match status" value="1"/>
</dbReference>
<dbReference type="FunFam" id="3.30.565.10:FF:000006">
    <property type="entry name" value="Sensor histidine kinase WalK"/>
    <property type="match status" value="1"/>
</dbReference>
<dbReference type="InterPro" id="IPR003594">
    <property type="entry name" value="HATPase_dom"/>
</dbReference>
<dbReference type="CDD" id="cd00082">
    <property type="entry name" value="HisKA"/>
    <property type="match status" value="1"/>
</dbReference>
<evidence type="ECO:0000256" key="14">
    <source>
        <dbReference type="ARBA" id="ARBA00023136"/>
    </source>
</evidence>
<name>A0A1G8ETP1_9BACI</name>
<organism evidence="18 19">
    <name type="scientific">Alteribacillus persepolensis</name>
    <dbReference type="NCBI Taxonomy" id="568899"/>
    <lineage>
        <taxon>Bacteria</taxon>
        <taxon>Bacillati</taxon>
        <taxon>Bacillota</taxon>
        <taxon>Bacilli</taxon>
        <taxon>Bacillales</taxon>
        <taxon>Bacillaceae</taxon>
        <taxon>Alteribacillus</taxon>
    </lineage>
</organism>
<evidence type="ECO:0000256" key="8">
    <source>
        <dbReference type="ARBA" id="ARBA00022692"/>
    </source>
</evidence>
<dbReference type="Gene3D" id="3.30.565.10">
    <property type="entry name" value="Histidine kinase-like ATPase, C-terminal domain"/>
    <property type="match status" value="1"/>
</dbReference>
<keyword evidence="5" id="KW-1003">Cell membrane</keyword>
<dbReference type="STRING" id="568899.SAMN05192534_11063"/>
<evidence type="ECO:0000256" key="6">
    <source>
        <dbReference type="ARBA" id="ARBA00022553"/>
    </source>
</evidence>
<dbReference type="EMBL" id="FNDK01000010">
    <property type="protein sequence ID" value="SDH73258.1"/>
    <property type="molecule type" value="Genomic_DNA"/>
</dbReference>
<dbReference type="CDD" id="cd06225">
    <property type="entry name" value="HAMP"/>
    <property type="match status" value="1"/>
</dbReference>
<keyword evidence="8 15" id="KW-0812">Transmembrane</keyword>
<comment type="subcellular location">
    <subcellularLocation>
        <location evidence="2">Cell membrane</location>
        <topology evidence="2">Multi-pass membrane protein</topology>
    </subcellularLocation>
</comment>
<dbReference type="EC" id="2.7.13.3" evidence="3"/>
<dbReference type="InterPro" id="IPR050428">
    <property type="entry name" value="TCS_sensor_his_kinase"/>
</dbReference>
<dbReference type="SMART" id="SM00304">
    <property type="entry name" value="HAMP"/>
    <property type="match status" value="1"/>
</dbReference>
<evidence type="ECO:0000256" key="5">
    <source>
        <dbReference type="ARBA" id="ARBA00022475"/>
    </source>
</evidence>
<evidence type="ECO:0000256" key="4">
    <source>
        <dbReference type="ARBA" id="ARBA00015735"/>
    </source>
</evidence>
<evidence type="ECO:0000313" key="18">
    <source>
        <dbReference type="EMBL" id="SDH73258.1"/>
    </source>
</evidence>
<reference evidence="18 19" key="1">
    <citation type="submission" date="2016-10" db="EMBL/GenBank/DDBJ databases">
        <authorList>
            <person name="de Groot N.N."/>
        </authorList>
    </citation>
    <scope>NUCLEOTIDE SEQUENCE [LARGE SCALE GENOMIC DNA]</scope>
    <source>
        <strain evidence="18 19">DSM 21632</strain>
    </source>
</reference>
<evidence type="ECO:0000313" key="19">
    <source>
        <dbReference type="Proteomes" id="UP000199163"/>
    </source>
</evidence>
<keyword evidence="14 15" id="KW-0472">Membrane</keyword>
<protein>
    <recommendedName>
        <fullName evidence="4">Signal transduction histidine-protein kinase ArlS</fullName>
        <ecNumber evidence="3">2.7.13.3</ecNumber>
    </recommendedName>
</protein>
<dbReference type="RefSeq" id="WP_091273428.1">
    <property type="nucleotide sequence ID" value="NZ_FNDK01000010.1"/>
</dbReference>
<dbReference type="PROSITE" id="PS50109">
    <property type="entry name" value="HIS_KIN"/>
    <property type="match status" value="1"/>
</dbReference>
<feature type="transmembrane region" description="Helical" evidence="15">
    <location>
        <begin position="9"/>
        <end position="30"/>
    </location>
</feature>
<keyword evidence="10 18" id="KW-0418">Kinase</keyword>
<evidence type="ECO:0000256" key="7">
    <source>
        <dbReference type="ARBA" id="ARBA00022679"/>
    </source>
</evidence>
<comment type="catalytic activity">
    <reaction evidence="1">
        <text>ATP + protein L-histidine = ADP + protein N-phospho-L-histidine.</text>
        <dbReference type="EC" id="2.7.13.3"/>
    </reaction>
</comment>
<evidence type="ECO:0000259" key="16">
    <source>
        <dbReference type="PROSITE" id="PS50109"/>
    </source>
</evidence>
<dbReference type="InterPro" id="IPR036890">
    <property type="entry name" value="HATPase_C_sf"/>
</dbReference>
<evidence type="ECO:0000259" key="17">
    <source>
        <dbReference type="PROSITE" id="PS50885"/>
    </source>
</evidence>
<dbReference type="CDD" id="cd00075">
    <property type="entry name" value="HATPase"/>
    <property type="match status" value="1"/>
</dbReference>
<dbReference type="InterPro" id="IPR005467">
    <property type="entry name" value="His_kinase_dom"/>
</dbReference>
<keyword evidence="12 15" id="KW-1133">Transmembrane helix</keyword>
<dbReference type="PANTHER" id="PTHR45436">
    <property type="entry name" value="SENSOR HISTIDINE KINASE YKOH"/>
    <property type="match status" value="1"/>
</dbReference>
<dbReference type="SUPFAM" id="SSF55874">
    <property type="entry name" value="ATPase domain of HSP90 chaperone/DNA topoisomerase II/histidine kinase"/>
    <property type="match status" value="1"/>
</dbReference>
<dbReference type="GO" id="GO:0005886">
    <property type="term" value="C:plasma membrane"/>
    <property type="evidence" value="ECO:0007669"/>
    <property type="project" value="UniProtKB-SubCell"/>
</dbReference>
<evidence type="ECO:0000256" key="1">
    <source>
        <dbReference type="ARBA" id="ARBA00000085"/>
    </source>
</evidence>
<dbReference type="InterPro" id="IPR041610">
    <property type="entry name" value="ArlS_N"/>
</dbReference>
<dbReference type="GO" id="GO:0000155">
    <property type="term" value="F:phosphorelay sensor kinase activity"/>
    <property type="evidence" value="ECO:0007669"/>
    <property type="project" value="InterPro"/>
</dbReference>
<evidence type="ECO:0000256" key="10">
    <source>
        <dbReference type="ARBA" id="ARBA00022777"/>
    </source>
</evidence>
<proteinExistence type="predicted"/>
<evidence type="ECO:0000256" key="9">
    <source>
        <dbReference type="ARBA" id="ARBA00022741"/>
    </source>
</evidence>
<feature type="domain" description="HAMP" evidence="17">
    <location>
        <begin position="177"/>
        <end position="231"/>
    </location>
</feature>
<dbReference type="SUPFAM" id="SSF47384">
    <property type="entry name" value="Homodimeric domain of signal transducing histidine kinase"/>
    <property type="match status" value="1"/>
</dbReference>
<accession>A0A1G8ETP1</accession>
<dbReference type="Pfam" id="PF18719">
    <property type="entry name" value="ArlS_N"/>
    <property type="match status" value="1"/>
</dbReference>
<evidence type="ECO:0000256" key="3">
    <source>
        <dbReference type="ARBA" id="ARBA00012438"/>
    </source>
</evidence>
<keyword evidence="9" id="KW-0547">Nucleotide-binding</keyword>
<dbReference type="InterPro" id="IPR003660">
    <property type="entry name" value="HAMP_dom"/>
</dbReference>
<dbReference type="InterPro" id="IPR036097">
    <property type="entry name" value="HisK_dim/P_sf"/>
</dbReference>
<dbReference type="Pfam" id="PF00512">
    <property type="entry name" value="HisKA"/>
    <property type="match status" value="1"/>
</dbReference>
<gene>
    <name evidence="18" type="ORF">SAMN05192534_11063</name>
</gene>
<dbReference type="PROSITE" id="PS50885">
    <property type="entry name" value="HAMP"/>
    <property type="match status" value="1"/>
</dbReference>
<keyword evidence="7" id="KW-0808">Transferase</keyword>
<keyword evidence="13" id="KW-0902">Two-component regulatory system</keyword>
<dbReference type="Gene3D" id="1.10.287.130">
    <property type="match status" value="1"/>
</dbReference>